<evidence type="ECO:0000313" key="3">
    <source>
        <dbReference type="Proteomes" id="UP000183413"/>
    </source>
</evidence>
<evidence type="ECO:0000313" key="2">
    <source>
        <dbReference type="EMBL" id="SFQ49830.1"/>
    </source>
</evidence>
<keyword evidence="1" id="KW-0812">Transmembrane</keyword>
<dbReference type="Proteomes" id="UP000183413">
    <property type="component" value="Unassembled WGS sequence"/>
</dbReference>
<dbReference type="InParanoid" id="A0A1I5Z094"/>
<feature type="transmembrane region" description="Helical" evidence="1">
    <location>
        <begin position="61"/>
        <end position="84"/>
    </location>
</feature>
<proteinExistence type="predicted"/>
<feature type="transmembrane region" description="Helical" evidence="1">
    <location>
        <begin position="21"/>
        <end position="41"/>
    </location>
</feature>
<gene>
    <name evidence="2" type="ORF">SAMN04489713_1445</name>
</gene>
<dbReference type="RefSeq" id="WP_021597631.1">
    <property type="nucleotide sequence ID" value="NZ_CP083237.1"/>
</dbReference>
<keyword evidence="1" id="KW-1133">Transmembrane helix</keyword>
<dbReference type="AlphaFoldDB" id="A0A1I5Z094"/>
<evidence type="ECO:0000256" key="1">
    <source>
        <dbReference type="SAM" id="Phobius"/>
    </source>
</evidence>
<sequence>MSKAKTMPESGAQPPKRRHRVFPWIFLAIQVGFLIWVIGGITDRGSCEPGYQDACDAGTAIGVGLIIALWVAVDIILGFTYLVFRMFRR</sequence>
<dbReference type="GeneID" id="99650226"/>
<dbReference type="eggNOG" id="ENOG5031V8D">
    <property type="taxonomic scope" value="Bacteria"/>
</dbReference>
<name>A0A1I5Z094_9ACTN</name>
<protein>
    <submittedName>
        <fullName evidence="2">Uncharacterized protein</fullName>
    </submittedName>
</protein>
<dbReference type="OrthoDB" id="3693513at2"/>
<keyword evidence="3" id="KW-1185">Reference proteome</keyword>
<organism evidence="2 3">
    <name type="scientific">Actinomadura madurae</name>
    <dbReference type="NCBI Taxonomy" id="1993"/>
    <lineage>
        <taxon>Bacteria</taxon>
        <taxon>Bacillati</taxon>
        <taxon>Actinomycetota</taxon>
        <taxon>Actinomycetes</taxon>
        <taxon>Streptosporangiales</taxon>
        <taxon>Thermomonosporaceae</taxon>
        <taxon>Actinomadura</taxon>
    </lineage>
</organism>
<reference evidence="2 3" key="1">
    <citation type="submission" date="2016-10" db="EMBL/GenBank/DDBJ databases">
        <authorList>
            <person name="de Groot N.N."/>
        </authorList>
    </citation>
    <scope>NUCLEOTIDE SEQUENCE [LARGE SCALE GENOMIC DNA]</scope>
    <source>
        <strain evidence="2 3">DSM 43067</strain>
    </source>
</reference>
<keyword evidence="1" id="KW-0472">Membrane</keyword>
<accession>A0A1I5Z094</accession>
<dbReference type="EMBL" id="FOVH01000044">
    <property type="protein sequence ID" value="SFQ49830.1"/>
    <property type="molecule type" value="Genomic_DNA"/>
</dbReference>